<name>A0A7D7WH22_9MICO</name>
<reference evidence="1 2" key="1">
    <citation type="journal article" date="2020" name="Front. Microbiol.">
        <title>Design of Bacterial Strain-Specific qPCR Assays Using NGS Data and Publicly Available Resources and Its Application to Track Biocontrol Strains.</title>
        <authorList>
            <person name="Hernandez I."/>
            <person name="Sant C."/>
            <person name="Martinez R."/>
            <person name="Fernandez C."/>
        </authorList>
    </citation>
    <scope>NUCLEOTIDE SEQUENCE [LARGE SCALE GENOMIC DNA]</scope>
    <source>
        <strain evidence="1 2">B24</strain>
    </source>
</reference>
<proteinExistence type="predicted"/>
<evidence type="ECO:0000313" key="2">
    <source>
        <dbReference type="Proteomes" id="UP000515708"/>
    </source>
</evidence>
<dbReference type="Proteomes" id="UP000515708">
    <property type="component" value="Chromosome"/>
</dbReference>
<organism evidence="1 2">
    <name type="scientific">Microbacterium esteraromaticum</name>
    <dbReference type="NCBI Taxonomy" id="57043"/>
    <lineage>
        <taxon>Bacteria</taxon>
        <taxon>Bacillati</taxon>
        <taxon>Actinomycetota</taxon>
        <taxon>Actinomycetes</taxon>
        <taxon>Micrococcales</taxon>
        <taxon>Microbacteriaceae</taxon>
        <taxon>Microbacterium</taxon>
    </lineage>
</organism>
<evidence type="ECO:0000313" key="1">
    <source>
        <dbReference type="EMBL" id="QMU98392.1"/>
    </source>
</evidence>
<dbReference type="RefSeq" id="WP_182253412.1">
    <property type="nucleotide sequence ID" value="NZ_CP043732.1"/>
</dbReference>
<sequence length="72" mass="8166">MTTATLHLASPTPFERLLQQLADALAAHVVRRIAARTERRELGLELLRQQQTRRHDPHEVDHLLAIVGLTGR</sequence>
<gene>
    <name evidence="1" type="ORF">FVO59_15300</name>
</gene>
<dbReference type="EMBL" id="CP043732">
    <property type="protein sequence ID" value="QMU98392.1"/>
    <property type="molecule type" value="Genomic_DNA"/>
</dbReference>
<dbReference type="AlphaFoldDB" id="A0A7D7WH22"/>
<accession>A0A7D7WH22</accession>
<protein>
    <submittedName>
        <fullName evidence="1">Uncharacterized protein</fullName>
    </submittedName>
</protein>